<dbReference type="AlphaFoldDB" id="A0A9Q0MYD7"/>
<name>A0A9Q0MYD7_9DIPT</name>
<evidence type="ECO:0000313" key="2">
    <source>
        <dbReference type="Proteomes" id="UP001151699"/>
    </source>
</evidence>
<organism evidence="1 2">
    <name type="scientific">Pseudolycoriella hygida</name>
    <dbReference type="NCBI Taxonomy" id="35572"/>
    <lineage>
        <taxon>Eukaryota</taxon>
        <taxon>Metazoa</taxon>
        <taxon>Ecdysozoa</taxon>
        <taxon>Arthropoda</taxon>
        <taxon>Hexapoda</taxon>
        <taxon>Insecta</taxon>
        <taxon>Pterygota</taxon>
        <taxon>Neoptera</taxon>
        <taxon>Endopterygota</taxon>
        <taxon>Diptera</taxon>
        <taxon>Nematocera</taxon>
        <taxon>Sciaroidea</taxon>
        <taxon>Sciaridae</taxon>
        <taxon>Pseudolycoriella</taxon>
    </lineage>
</organism>
<comment type="caution">
    <text evidence="1">The sequence shown here is derived from an EMBL/GenBank/DDBJ whole genome shotgun (WGS) entry which is preliminary data.</text>
</comment>
<evidence type="ECO:0000313" key="1">
    <source>
        <dbReference type="EMBL" id="KAJ6639604.1"/>
    </source>
</evidence>
<keyword evidence="2" id="KW-1185">Reference proteome</keyword>
<reference evidence="1" key="1">
    <citation type="submission" date="2022-07" db="EMBL/GenBank/DDBJ databases">
        <authorList>
            <person name="Trinca V."/>
            <person name="Uliana J.V.C."/>
            <person name="Torres T.T."/>
            <person name="Ward R.J."/>
            <person name="Monesi N."/>
        </authorList>
    </citation>
    <scope>NUCLEOTIDE SEQUENCE</scope>
    <source>
        <strain evidence="1">HSMRA1968</strain>
        <tissue evidence="1">Whole embryos</tissue>
    </source>
</reference>
<proteinExistence type="predicted"/>
<gene>
    <name evidence="1" type="ORF">Bhyg_12351</name>
</gene>
<sequence length="121" mass="14348">MFICMHKCKWKATLYKIRRSLLDHYSNSAKICVSSSTNDAHVAHMTRKDVIQWTLEINSEFSYNNRFGRNVFIVHIFSKRIVIYLNEKNTIRTSEGVAQQKAYFSRYFLEFQIIHATKESC</sequence>
<protein>
    <submittedName>
        <fullName evidence="1">Uncharacterized protein</fullName>
    </submittedName>
</protein>
<accession>A0A9Q0MYD7</accession>
<dbReference type="EMBL" id="WJQU01000003">
    <property type="protein sequence ID" value="KAJ6639604.1"/>
    <property type="molecule type" value="Genomic_DNA"/>
</dbReference>
<dbReference type="Proteomes" id="UP001151699">
    <property type="component" value="Chromosome X"/>
</dbReference>